<dbReference type="GO" id="GO:0005886">
    <property type="term" value="C:plasma membrane"/>
    <property type="evidence" value="ECO:0007669"/>
    <property type="project" value="TreeGrafter"/>
</dbReference>
<sequence>MAASVELPLGNSVSDSAKYRSASLQDREVHRYYQPWLSAHGSSQSLANHITTPAAKLDHVNAGNKPRASRDKALTAFAQLAAIRLDVKRGMVSLLDNESQYILAEATYSTSVRDIDDLWLGSTILAKKDGICEWCMNSTYTTSDEPGQPTLTTSGMVVNDCREDDRFRDRPNVTSEPGVRFFAGVPIVSRSGVVIGVYAASDESPRNGLSADELRFMHETAQAVMEHLEWARDRVDRFRGERMVHGMASFLEGCSSLHSGFDSRESQEEGPQSATPASDRHSAQEARSVDNASRNKRLDSASGSRSPRSKRRRPAASPRTRSARIDNMANMYARAAEILRESTIADGVAIFGASAGSSSLEPFASATSLSGPPSPSPGNESSPDPNTSDSDGSPQGRPCRILAYSLANQRAKADIEQGSALTLRTLEKYFQLHPRGRVFYFTETGSGISSDEEGSTSEQDVSRGRINRRKKTRMDHKELLKKIPGAQSVAFLPLYDFAEERLLAGCFLWTSETGRMMDLGSDLTYLRAFGNSIMSEVARLNVSRNEAAKTTFIASMSHELRSPLHGILGAAEFLADTATDSFQAGLITSIATCGKTLLDTLNHVLDYSKINKLGRTQMRRNARQNKLVNLTSDSSLESINMTAEVDLAVLVEEVVEAVTAGHAFKNLQGSGMTASIGSGTAIGIANDTPEADEKGPVSVLLDISPRQSWIVRAQPGALRRIIMNLMGNGMKYTSSGFVAVSLRAKDIPGSSKVEALIRVVDSGKGMSEEFQRNKLFVPFSQEDSFQPGTGLGLSIVKQITDSLGGSIDVKSDQDVGTEIQVHLSLTASEPASRVGLPKDDSMSDLIRQTAGMRLVMLDPCTGDGPKKDVTQPFVRLEQSIAEVCSVWLRMKVSEADTMHAGDADLYLYSEPPPVEQLLEHQKAGRLRSSKGNEIPIIIICMNADTAIEVNKHQSKALEELGSIVEVVAQPCGPRKLAKVLRLLLRRVEELRSNENDGRQPETNGADSTHQDQSQEKCGSADADMDEQLAHMGPLNSRLLSHEDDAQRKSPASAPDAPLSAAVTFPSPPPLHPGTPSLNEGPQIGDSEVKQSLNVLVVDDNRINIQLLTMFMKKHSFAYQEAENGQEAVDRYKESCLPGSQTNSRPPRRFDYVLMDLSMPVMDGLEATRQIRAFEKENRLEGSGIIALTGLATDEAQRRAQTAGVDVFLPKPVKFADLKKLLAQK</sequence>
<dbReference type="InterPro" id="IPR011006">
    <property type="entry name" value="CheY-like_superfamily"/>
</dbReference>
<dbReference type="Gene3D" id="3.30.565.10">
    <property type="entry name" value="Histidine kinase-like ATPase, C-terminal domain"/>
    <property type="match status" value="1"/>
</dbReference>
<feature type="modified residue" description="4-aspartylphosphate" evidence="6">
    <location>
        <position position="1155"/>
    </location>
</feature>
<dbReference type="InterPro" id="IPR036097">
    <property type="entry name" value="HisK_dim/P_sf"/>
</dbReference>
<dbReference type="GO" id="GO:0000155">
    <property type="term" value="F:phosphorelay sensor kinase activity"/>
    <property type="evidence" value="ECO:0007669"/>
    <property type="project" value="InterPro"/>
</dbReference>
<feature type="compositionally biased region" description="Basic and acidic residues" evidence="7">
    <location>
        <begin position="278"/>
        <end position="288"/>
    </location>
</feature>
<evidence type="ECO:0000259" key="9">
    <source>
        <dbReference type="PROSITE" id="PS50110"/>
    </source>
</evidence>
<dbReference type="OMA" id="EVIPQPC"/>
<comment type="catalytic activity">
    <reaction evidence="1">
        <text>ATP + protein L-histidine = ADP + protein N-phospho-L-histidine.</text>
        <dbReference type="EC" id="2.7.13.3"/>
    </reaction>
</comment>
<dbReference type="Gene3D" id="3.30.450.40">
    <property type="match status" value="1"/>
</dbReference>
<dbReference type="eggNOG" id="KOG0519">
    <property type="taxonomic scope" value="Eukaryota"/>
</dbReference>
<keyword evidence="3 6" id="KW-0597">Phosphoprotein</keyword>
<dbReference type="SUPFAM" id="SSF47384">
    <property type="entry name" value="Homodimeric domain of signal transducing histidine kinase"/>
    <property type="match status" value="1"/>
</dbReference>
<keyword evidence="11" id="KW-1185">Reference proteome</keyword>
<feature type="domain" description="Response regulatory" evidence="9">
    <location>
        <begin position="1093"/>
        <end position="1224"/>
    </location>
</feature>
<evidence type="ECO:0000256" key="5">
    <source>
        <dbReference type="ARBA" id="ARBA00022777"/>
    </source>
</evidence>
<dbReference type="KEGG" id="bcom:BAUCODRAFT_64163"/>
<evidence type="ECO:0000256" key="3">
    <source>
        <dbReference type="ARBA" id="ARBA00022553"/>
    </source>
</evidence>
<evidence type="ECO:0000256" key="4">
    <source>
        <dbReference type="ARBA" id="ARBA00022679"/>
    </source>
</evidence>
<dbReference type="GO" id="GO:0009927">
    <property type="term" value="F:histidine phosphotransfer kinase activity"/>
    <property type="evidence" value="ECO:0007669"/>
    <property type="project" value="TreeGrafter"/>
</dbReference>
<dbReference type="FunFam" id="3.30.450.40:FF:000083">
    <property type="entry name" value="Sensor histidine kinase/response regulator, putative (AFU_orthologue AFUA_4G00660)"/>
    <property type="match status" value="1"/>
</dbReference>
<evidence type="ECO:0000256" key="1">
    <source>
        <dbReference type="ARBA" id="ARBA00000085"/>
    </source>
</evidence>
<dbReference type="Pfam" id="PF01590">
    <property type="entry name" value="GAF"/>
    <property type="match status" value="1"/>
</dbReference>
<dbReference type="Pfam" id="PF00072">
    <property type="entry name" value="Response_reg"/>
    <property type="match status" value="1"/>
</dbReference>
<dbReference type="Pfam" id="PF02518">
    <property type="entry name" value="HATPase_c"/>
    <property type="match status" value="1"/>
</dbReference>
<protein>
    <recommendedName>
        <fullName evidence="2">histidine kinase</fullName>
        <ecNumber evidence="2">2.7.13.3</ecNumber>
    </recommendedName>
</protein>
<evidence type="ECO:0000259" key="8">
    <source>
        <dbReference type="PROSITE" id="PS50109"/>
    </source>
</evidence>
<dbReference type="InterPro" id="IPR029016">
    <property type="entry name" value="GAF-like_dom_sf"/>
</dbReference>
<dbReference type="SMART" id="SM00448">
    <property type="entry name" value="REC"/>
    <property type="match status" value="1"/>
</dbReference>
<feature type="region of interest" description="Disordered" evidence="7">
    <location>
        <begin position="1042"/>
        <end position="1081"/>
    </location>
</feature>
<dbReference type="CDD" id="cd00082">
    <property type="entry name" value="HisKA"/>
    <property type="match status" value="1"/>
</dbReference>
<dbReference type="InterPro" id="IPR003594">
    <property type="entry name" value="HATPase_dom"/>
</dbReference>
<dbReference type="EC" id="2.7.13.3" evidence="2"/>
<dbReference type="SMART" id="SM00387">
    <property type="entry name" value="HATPase_c"/>
    <property type="match status" value="1"/>
</dbReference>
<feature type="domain" description="Histidine kinase" evidence="8">
    <location>
        <begin position="555"/>
        <end position="827"/>
    </location>
</feature>
<dbReference type="PROSITE" id="PS50110">
    <property type="entry name" value="RESPONSE_REGULATORY"/>
    <property type="match status" value="1"/>
</dbReference>
<keyword evidence="4" id="KW-0808">Transferase</keyword>
<dbReference type="PANTHER" id="PTHR43047:SF72">
    <property type="entry name" value="OSMOSENSING HISTIDINE PROTEIN KINASE SLN1"/>
    <property type="match status" value="1"/>
</dbReference>
<dbReference type="InterPro" id="IPR001789">
    <property type="entry name" value="Sig_transdc_resp-reg_receiver"/>
</dbReference>
<dbReference type="PANTHER" id="PTHR43047">
    <property type="entry name" value="TWO-COMPONENT HISTIDINE PROTEIN KINASE"/>
    <property type="match status" value="1"/>
</dbReference>
<dbReference type="InterPro" id="IPR036890">
    <property type="entry name" value="HATPase_C_sf"/>
</dbReference>
<dbReference type="Gene3D" id="3.40.50.2300">
    <property type="match status" value="1"/>
</dbReference>
<organism evidence="10 11">
    <name type="scientific">Baudoinia panamericana (strain UAMH 10762)</name>
    <name type="common">Angels' share fungus</name>
    <name type="synonym">Baudoinia compniacensis (strain UAMH 10762)</name>
    <dbReference type="NCBI Taxonomy" id="717646"/>
    <lineage>
        <taxon>Eukaryota</taxon>
        <taxon>Fungi</taxon>
        <taxon>Dikarya</taxon>
        <taxon>Ascomycota</taxon>
        <taxon>Pezizomycotina</taxon>
        <taxon>Dothideomycetes</taxon>
        <taxon>Dothideomycetidae</taxon>
        <taxon>Mycosphaerellales</taxon>
        <taxon>Teratosphaeriaceae</taxon>
        <taxon>Baudoinia</taxon>
    </lineage>
</organism>
<dbReference type="SUPFAM" id="SSF52172">
    <property type="entry name" value="CheY-like"/>
    <property type="match status" value="1"/>
</dbReference>
<evidence type="ECO:0000256" key="2">
    <source>
        <dbReference type="ARBA" id="ARBA00012438"/>
    </source>
</evidence>
<dbReference type="SMART" id="SM00388">
    <property type="entry name" value="HisKA"/>
    <property type="match status" value="1"/>
</dbReference>
<proteinExistence type="predicted"/>
<dbReference type="EMBL" id="KB445551">
    <property type="protein sequence ID" value="EMD00158.1"/>
    <property type="molecule type" value="Genomic_DNA"/>
</dbReference>
<dbReference type="CDD" id="cd17546">
    <property type="entry name" value="REC_hyHK_CKI1_RcsC-like"/>
    <property type="match status" value="1"/>
</dbReference>
<dbReference type="InterPro" id="IPR005467">
    <property type="entry name" value="His_kinase_dom"/>
</dbReference>
<dbReference type="PROSITE" id="PS50109">
    <property type="entry name" value="HIS_KIN"/>
    <property type="match status" value="1"/>
</dbReference>
<dbReference type="RefSeq" id="XP_007672658.1">
    <property type="nucleotide sequence ID" value="XM_007674468.1"/>
</dbReference>
<dbReference type="HOGENOM" id="CLU_002763_0_0_1"/>
<accession>M2LZN0</accession>
<dbReference type="Pfam" id="PF00512">
    <property type="entry name" value="HisKA"/>
    <property type="match status" value="1"/>
</dbReference>
<evidence type="ECO:0000313" key="11">
    <source>
        <dbReference type="Proteomes" id="UP000011761"/>
    </source>
</evidence>
<dbReference type="FunFam" id="1.10.287.130:FF:000023">
    <property type="entry name" value="Sensor histidine kinase/response regulator, putative"/>
    <property type="match status" value="1"/>
</dbReference>
<dbReference type="Gene3D" id="1.10.287.130">
    <property type="match status" value="1"/>
</dbReference>
<dbReference type="SUPFAM" id="SSF55874">
    <property type="entry name" value="ATPase domain of HSP90 chaperone/DNA topoisomerase II/histidine kinase"/>
    <property type="match status" value="1"/>
</dbReference>
<evidence type="ECO:0000256" key="7">
    <source>
        <dbReference type="SAM" id="MobiDB-lite"/>
    </source>
</evidence>
<dbReference type="AlphaFoldDB" id="M2LZN0"/>
<dbReference type="InterPro" id="IPR003018">
    <property type="entry name" value="GAF"/>
</dbReference>
<dbReference type="Proteomes" id="UP000011761">
    <property type="component" value="Unassembled WGS sequence"/>
</dbReference>
<feature type="region of interest" description="Disordered" evidence="7">
    <location>
        <begin position="258"/>
        <end position="325"/>
    </location>
</feature>
<feature type="compositionally biased region" description="Low complexity" evidence="7">
    <location>
        <begin position="377"/>
        <end position="386"/>
    </location>
</feature>
<dbReference type="GeneID" id="19116137"/>
<gene>
    <name evidence="10" type="ORF">BAUCODRAFT_64163</name>
</gene>
<dbReference type="OrthoDB" id="303614at2759"/>
<feature type="compositionally biased region" description="Low complexity" evidence="7">
    <location>
        <begin position="1049"/>
        <end position="1061"/>
    </location>
</feature>
<dbReference type="InterPro" id="IPR003661">
    <property type="entry name" value="HisK_dim/P_dom"/>
</dbReference>
<evidence type="ECO:0000313" key="10">
    <source>
        <dbReference type="EMBL" id="EMD00158.1"/>
    </source>
</evidence>
<dbReference type="InterPro" id="IPR004358">
    <property type="entry name" value="Sig_transdc_His_kin-like_C"/>
</dbReference>
<feature type="region of interest" description="Disordered" evidence="7">
    <location>
        <begin position="992"/>
        <end position="1020"/>
    </location>
</feature>
<name>M2LZN0_BAUPA</name>
<evidence type="ECO:0000256" key="6">
    <source>
        <dbReference type="PROSITE-ProRule" id="PRU00169"/>
    </source>
</evidence>
<feature type="region of interest" description="Disordered" evidence="7">
    <location>
        <begin position="361"/>
        <end position="398"/>
    </location>
</feature>
<keyword evidence="5" id="KW-0418">Kinase</keyword>
<reference evidence="10 11" key="1">
    <citation type="journal article" date="2012" name="PLoS Pathog.">
        <title>Diverse lifestyles and strategies of plant pathogenesis encoded in the genomes of eighteen Dothideomycetes fungi.</title>
        <authorList>
            <person name="Ohm R.A."/>
            <person name="Feau N."/>
            <person name="Henrissat B."/>
            <person name="Schoch C.L."/>
            <person name="Horwitz B.A."/>
            <person name="Barry K.W."/>
            <person name="Condon B.J."/>
            <person name="Copeland A.C."/>
            <person name="Dhillon B."/>
            <person name="Glaser F."/>
            <person name="Hesse C.N."/>
            <person name="Kosti I."/>
            <person name="LaButti K."/>
            <person name="Lindquist E.A."/>
            <person name="Lucas S."/>
            <person name="Salamov A.A."/>
            <person name="Bradshaw R.E."/>
            <person name="Ciuffetti L."/>
            <person name="Hamelin R.C."/>
            <person name="Kema G.H.J."/>
            <person name="Lawrence C."/>
            <person name="Scott J.A."/>
            <person name="Spatafora J.W."/>
            <person name="Turgeon B.G."/>
            <person name="de Wit P.J.G.M."/>
            <person name="Zhong S."/>
            <person name="Goodwin S.B."/>
            <person name="Grigoriev I.V."/>
        </authorList>
    </citation>
    <scope>NUCLEOTIDE SEQUENCE [LARGE SCALE GENOMIC DNA]</scope>
    <source>
        <strain evidence="10 11">UAMH 10762</strain>
    </source>
</reference>
<dbReference type="SUPFAM" id="SSF55781">
    <property type="entry name" value="GAF domain-like"/>
    <property type="match status" value="1"/>
</dbReference>
<dbReference type="PRINTS" id="PR00344">
    <property type="entry name" value="BCTRLSENSOR"/>
</dbReference>